<sequence length="86" mass="9035">MGQCEVCGNDYDLAFEVRAQGAVHVFDSFECAIHRMAPVCNHCGCKIVGHGVQADQMIFCCAHCARAAGTTALRDRAGNSTADSGG</sequence>
<name>A0ABP9QTD5_9PSEU</name>
<organism evidence="1 2">
    <name type="scientific">Pseudonocardia eucalypti</name>
    <dbReference type="NCBI Taxonomy" id="648755"/>
    <lineage>
        <taxon>Bacteria</taxon>
        <taxon>Bacillati</taxon>
        <taxon>Actinomycetota</taxon>
        <taxon>Actinomycetes</taxon>
        <taxon>Pseudonocardiales</taxon>
        <taxon>Pseudonocardiaceae</taxon>
        <taxon>Pseudonocardia</taxon>
    </lineage>
</organism>
<dbReference type="EMBL" id="BAABJP010000037">
    <property type="protein sequence ID" value="GAA5166991.1"/>
    <property type="molecule type" value="Genomic_DNA"/>
</dbReference>
<reference evidence="2" key="1">
    <citation type="journal article" date="2019" name="Int. J. Syst. Evol. Microbiol.">
        <title>The Global Catalogue of Microorganisms (GCM) 10K type strain sequencing project: providing services to taxonomists for standard genome sequencing and annotation.</title>
        <authorList>
            <consortium name="The Broad Institute Genomics Platform"/>
            <consortium name="The Broad Institute Genome Sequencing Center for Infectious Disease"/>
            <person name="Wu L."/>
            <person name="Ma J."/>
        </authorList>
    </citation>
    <scope>NUCLEOTIDE SEQUENCE [LARGE SCALE GENOMIC DNA]</scope>
    <source>
        <strain evidence="2">JCM 18303</strain>
    </source>
</reference>
<dbReference type="Proteomes" id="UP001428817">
    <property type="component" value="Unassembled WGS sequence"/>
</dbReference>
<accession>A0ABP9QTD5</accession>
<dbReference type="RefSeq" id="WP_185061198.1">
    <property type="nucleotide sequence ID" value="NZ_BAABJP010000037.1"/>
</dbReference>
<proteinExistence type="predicted"/>
<evidence type="ECO:0008006" key="3">
    <source>
        <dbReference type="Google" id="ProtNLM"/>
    </source>
</evidence>
<gene>
    <name evidence="1" type="ORF">GCM10023321_58930</name>
</gene>
<comment type="caution">
    <text evidence="1">The sequence shown here is derived from an EMBL/GenBank/DDBJ whole genome shotgun (WGS) entry which is preliminary data.</text>
</comment>
<evidence type="ECO:0000313" key="2">
    <source>
        <dbReference type="Proteomes" id="UP001428817"/>
    </source>
</evidence>
<keyword evidence="2" id="KW-1185">Reference proteome</keyword>
<protein>
    <recommendedName>
        <fullName evidence="3">Metallothionein</fullName>
    </recommendedName>
</protein>
<evidence type="ECO:0000313" key="1">
    <source>
        <dbReference type="EMBL" id="GAA5166991.1"/>
    </source>
</evidence>